<feature type="domain" description="Autophagy protein ATG5 alpha-helical bundle region" evidence="9">
    <location>
        <begin position="156"/>
        <end position="212"/>
    </location>
</feature>
<dbReference type="Gene3D" id="3.10.20.620">
    <property type="match status" value="1"/>
</dbReference>
<name>A0ABP1DM28_9APHY</name>
<comment type="similarity">
    <text evidence="2 6">Belongs to the ATG5 family.</text>
</comment>
<evidence type="ECO:0000256" key="7">
    <source>
        <dbReference type="SAM" id="MobiDB-lite"/>
    </source>
</evidence>
<feature type="domain" description="Autophagy protein ATG5 UblB" evidence="8">
    <location>
        <begin position="256"/>
        <end position="343"/>
    </location>
</feature>
<evidence type="ECO:0000259" key="8">
    <source>
        <dbReference type="Pfam" id="PF04106"/>
    </source>
</evidence>
<feature type="compositionally biased region" description="Low complexity" evidence="7">
    <location>
        <begin position="218"/>
        <end position="235"/>
    </location>
</feature>
<protein>
    <recommendedName>
        <fullName evidence="6">Autophagy protein 5</fullName>
    </recommendedName>
</protein>
<organism evidence="11 12">
    <name type="scientific">Somion occarium</name>
    <dbReference type="NCBI Taxonomy" id="3059160"/>
    <lineage>
        <taxon>Eukaryota</taxon>
        <taxon>Fungi</taxon>
        <taxon>Dikarya</taxon>
        <taxon>Basidiomycota</taxon>
        <taxon>Agaricomycotina</taxon>
        <taxon>Agaricomycetes</taxon>
        <taxon>Polyporales</taxon>
        <taxon>Cerrenaceae</taxon>
        <taxon>Somion</taxon>
    </lineage>
</organism>
<keyword evidence="5 6" id="KW-0072">Autophagy</keyword>
<dbReference type="EMBL" id="OZ037947">
    <property type="protein sequence ID" value="CAL1708098.1"/>
    <property type="molecule type" value="Genomic_DNA"/>
</dbReference>
<dbReference type="InterPro" id="IPR048940">
    <property type="entry name" value="ATG5_HBR"/>
</dbReference>
<dbReference type="Pfam" id="PF20638">
    <property type="entry name" value="ATG5_UblA"/>
    <property type="match status" value="1"/>
</dbReference>
<keyword evidence="4 6" id="KW-0832">Ubl conjugation</keyword>
<keyword evidence="3 6" id="KW-1017">Isopeptide bond</keyword>
<dbReference type="InterPro" id="IPR042527">
    <property type="entry name" value="Atg5_UblA_dom_sf"/>
</dbReference>
<dbReference type="Pfam" id="PF20637">
    <property type="entry name" value="ATG5_HBR"/>
    <property type="match status" value="1"/>
</dbReference>
<dbReference type="PANTHER" id="PTHR13040:SF2">
    <property type="entry name" value="AUTOPHAGY PROTEIN 5"/>
    <property type="match status" value="1"/>
</dbReference>
<evidence type="ECO:0000256" key="1">
    <source>
        <dbReference type="ARBA" id="ARBA00004623"/>
    </source>
</evidence>
<accession>A0ABP1DM28</accession>
<evidence type="ECO:0000313" key="12">
    <source>
        <dbReference type="Proteomes" id="UP001497453"/>
    </source>
</evidence>
<comment type="subunit">
    <text evidence="6">Conjugated with ATG12.</text>
</comment>
<dbReference type="Gene3D" id="1.10.246.190">
    <property type="entry name" value="Autophagy protein Apg5, helix rich domain"/>
    <property type="match status" value="1"/>
</dbReference>
<sequence length="353" mass="39094">MSTYGARPSPSAFSTPASTTLFRRLTWEGTVPLEIRVDPKELPANSDRGLECYYIQAPRVSYLPLLVPEIKKFLMDVVFDEAAARVVKEEEWWFESEEGNLLKWHWPLGLIYDSHTIAASIRPTTSSSSLQSVPLRLVLHLVSPPTEKLLLSPSAEACKQAFMGQMKEADFIRWGNTKRMTGLRKAEQDGLWEGIKEHNFDEYWRVASKVTPTTTPARSQSPPLPSSTSLHTRPPSADPQTGNGGPDRDGAYNVRNIPVRIYLPDGPVIQDVVPPLLDDGSPNSLHDFLSKNLSKLFPASPSEPPFHELAYPIIQGVEIPGDAEMAWLGACMAGADGWVNVCIGIIRDHGSRL</sequence>
<evidence type="ECO:0000313" key="11">
    <source>
        <dbReference type="EMBL" id="CAL1708098.1"/>
    </source>
</evidence>
<evidence type="ECO:0000256" key="6">
    <source>
        <dbReference type="RuleBase" id="RU361202"/>
    </source>
</evidence>
<comment type="subcellular location">
    <subcellularLocation>
        <location evidence="1 6">Preautophagosomal structure membrane</location>
        <topology evidence="1 6">Peripheral membrane protein</topology>
    </subcellularLocation>
</comment>
<evidence type="ECO:0000256" key="5">
    <source>
        <dbReference type="ARBA" id="ARBA00023006"/>
    </source>
</evidence>
<evidence type="ECO:0000256" key="2">
    <source>
        <dbReference type="ARBA" id="ARBA00006910"/>
    </source>
</evidence>
<dbReference type="InterPro" id="IPR007239">
    <property type="entry name" value="Atg5"/>
</dbReference>
<evidence type="ECO:0000256" key="4">
    <source>
        <dbReference type="ARBA" id="ARBA00022843"/>
    </source>
</evidence>
<gene>
    <name evidence="11" type="ORF">GFSPODELE1_LOCUS6694</name>
</gene>
<dbReference type="PANTHER" id="PTHR13040">
    <property type="entry name" value="AUTOPHAGY PROTEIN 5"/>
    <property type="match status" value="1"/>
</dbReference>
<keyword evidence="12" id="KW-1185">Reference proteome</keyword>
<evidence type="ECO:0000256" key="3">
    <source>
        <dbReference type="ARBA" id="ARBA00022499"/>
    </source>
</evidence>
<evidence type="ECO:0000259" key="9">
    <source>
        <dbReference type="Pfam" id="PF20637"/>
    </source>
</evidence>
<feature type="region of interest" description="Disordered" evidence="7">
    <location>
        <begin position="211"/>
        <end position="250"/>
    </location>
</feature>
<feature type="domain" description="Autophagy protein ATG5 UblA" evidence="10">
    <location>
        <begin position="27"/>
        <end position="140"/>
    </location>
</feature>
<keyword evidence="6" id="KW-0472">Membrane</keyword>
<evidence type="ECO:0000259" key="10">
    <source>
        <dbReference type="Pfam" id="PF20638"/>
    </source>
</evidence>
<comment type="function">
    <text evidence="6">Involved in cytoplasm to vacuole transport (Cvt) and autophagic vesicle formation.</text>
</comment>
<proteinExistence type="inferred from homology"/>
<dbReference type="InterPro" id="IPR048939">
    <property type="entry name" value="ATG5_UblA"/>
</dbReference>
<keyword evidence="6" id="KW-0813">Transport</keyword>
<reference evidence="12" key="1">
    <citation type="submission" date="2024-04" db="EMBL/GenBank/DDBJ databases">
        <authorList>
            <person name="Shaw F."/>
            <person name="Minotto A."/>
        </authorList>
    </citation>
    <scope>NUCLEOTIDE SEQUENCE [LARGE SCALE GENOMIC DNA]</scope>
</reference>
<dbReference type="Gene3D" id="3.10.20.90">
    <property type="entry name" value="Phosphatidylinositol 3-kinase Catalytic Subunit, Chain A, domain 1"/>
    <property type="match status" value="1"/>
</dbReference>
<dbReference type="InterPro" id="IPR042526">
    <property type="entry name" value="Atg5_HR"/>
</dbReference>
<dbReference type="InterPro" id="IPR048318">
    <property type="entry name" value="ATG5_UblB"/>
</dbReference>
<dbReference type="Pfam" id="PF04106">
    <property type="entry name" value="ATG5_UblB"/>
    <property type="match status" value="1"/>
</dbReference>
<dbReference type="Proteomes" id="UP001497453">
    <property type="component" value="Chromosome 4"/>
</dbReference>